<dbReference type="NCBIfam" id="TIGR00021">
    <property type="entry name" value="rpiA"/>
    <property type="match status" value="1"/>
</dbReference>
<name>A0AA47EU88_9XANT</name>
<dbReference type="InterPro" id="IPR037171">
    <property type="entry name" value="NagB/RpiA_transferase-like"/>
</dbReference>
<dbReference type="Proteomes" id="UP001164737">
    <property type="component" value="Chromosome"/>
</dbReference>
<dbReference type="PANTHER" id="PTHR11934">
    <property type="entry name" value="RIBOSE-5-PHOSPHATE ISOMERASE"/>
    <property type="match status" value="1"/>
</dbReference>
<evidence type="ECO:0000313" key="4">
    <source>
        <dbReference type="EMBL" id="WAH65361.1"/>
    </source>
</evidence>
<dbReference type="HAMAP" id="MF_00170">
    <property type="entry name" value="Rib_5P_isom_A"/>
    <property type="match status" value="1"/>
</dbReference>
<feature type="active site" description="Proton acceptor" evidence="3">
    <location>
        <position position="101"/>
    </location>
</feature>
<dbReference type="Gene3D" id="3.40.50.1360">
    <property type="match status" value="1"/>
</dbReference>
<protein>
    <recommendedName>
        <fullName evidence="3">Ribose-5-phosphate isomerase A</fullName>
        <ecNumber evidence="3">5.3.1.6</ecNumber>
    </recommendedName>
    <alternativeName>
        <fullName evidence="3">Phosphoriboisomerase A</fullName>
        <shortName evidence="3">PRI</shortName>
    </alternativeName>
</protein>
<dbReference type="GO" id="GO:0009052">
    <property type="term" value="P:pentose-phosphate shunt, non-oxidative branch"/>
    <property type="evidence" value="ECO:0007669"/>
    <property type="project" value="UniProtKB-UniRule"/>
</dbReference>
<accession>A0AA47EU88</accession>
<gene>
    <name evidence="3 4" type="primary">rpiA</name>
    <name evidence="4" type="ORF">OEG85_05140</name>
</gene>
<proteinExistence type="inferred from homology"/>
<dbReference type="EMBL" id="CP107241">
    <property type="protein sequence ID" value="WAH65361.1"/>
    <property type="molecule type" value="Genomic_DNA"/>
</dbReference>
<dbReference type="Pfam" id="PF06026">
    <property type="entry name" value="Rib_5-P_isom_A"/>
    <property type="match status" value="1"/>
</dbReference>
<dbReference type="SUPFAM" id="SSF100950">
    <property type="entry name" value="NagB/RpiA/CoA transferase-like"/>
    <property type="match status" value="1"/>
</dbReference>
<dbReference type="SUPFAM" id="SSF75445">
    <property type="entry name" value="D-ribose-5-phosphate isomerase (RpiA), lid domain"/>
    <property type="match status" value="1"/>
</dbReference>
<evidence type="ECO:0000313" key="5">
    <source>
        <dbReference type="Proteomes" id="UP001164737"/>
    </source>
</evidence>
<dbReference type="GO" id="GO:0005829">
    <property type="term" value="C:cytosol"/>
    <property type="evidence" value="ECO:0007669"/>
    <property type="project" value="TreeGrafter"/>
</dbReference>
<dbReference type="PANTHER" id="PTHR11934:SF0">
    <property type="entry name" value="RIBOSE-5-PHOSPHATE ISOMERASE"/>
    <property type="match status" value="1"/>
</dbReference>
<dbReference type="Gene3D" id="3.30.70.260">
    <property type="match status" value="1"/>
</dbReference>
<dbReference type="FunFam" id="3.40.50.1360:FF:000001">
    <property type="entry name" value="Ribose-5-phosphate isomerase A"/>
    <property type="match status" value="1"/>
</dbReference>
<dbReference type="GO" id="GO:0006014">
    <property type="term" value="P:D-ribose metabolic process"/>
    <property type="evidence" value="ECO:0007669"/>
    <property type="project" value="TreeGrafter"/>
</dbReference>
<comment type="subunit">
    <text evidence="3">Homodimer.</text>
</comment>
<dbReference type="FunFam" id="3.30.70.260:FF:000004">
    <property type="entry name" value="Ribose-5-phosphate isomerase A"/>
    <property type="match status" value="1"/>
</dbReference>
<sequence>MSEAKRLAAEKAIDYVEDGMIVGVGTGSTVAYFIDALGRIAHRIKGAVSSSEQSSAQLKRHGIEVLDLNHTGNLSLYVDGADECAPNRCLIKGGGAALTREKIIAEASERFICIIDPSKQVPVLGTFPLPVEVIPMARSLVARQILALTGGQPVWRDNVITDNGNVVLDVHNLQITDPVALERSLNQIPGVVCVGLFARRPADVVIVGGEPPRVI</sequence>
<keyword evidence="2 3" id="KW-0413">Isomerase</keyword>
<dbReference type="AlphaFoldDB" id="A0AA47EU88"/>
<dbReference type="RefSeq" id="WP_268214267.1">
    <property type="nucleotide sequence ID" value="NZ_CP107241.1"/>
</dbReference>
<dbReference type="NCBIfam" id="NF001924">
    <property type="entry name" value="PRK00702.1"/>
    <property type="match status" value="1"/>
</dbReference>
<feature type="binding site" evidence="3">
    <location>
        <begin position="26"/>
        <end position="29"/>
    </location>
    <ligand>
        <name>substrate</name>
    </ligand>
</feature>
<comment type="similarity">
    <text evidence="3">Belongs to the ribose 5-phosphate isomerase family.</text>
</comment>
<feature type="binding site" evidence="3">
    <location>
        <begin position="92"/>
        <end position="95"/>
    </location>
    <ligand>
        <name>substrate</name>
    </ligand>
</feature>
<comment type="catalytic activity">
    <reaction evidence="1 3">
        <text>aldehydo-D-ribose 5-phosphate = D-ribulose 5-phosphate</text>
        <dbReference type="Rhea" id="RHEA:14657"/>
        <dbReference type="ChEBI" id="CHEBI:58121"/>
        <dbReference type="ChEBI" id="CHEBI:58273"/>
        <dbReference type="EC" id="5.3.1.6"/>
    </reaction>
</comment>
<dbReference type="GO" id="GO:0004751">
    <property type="term" value="F:ribose-5-phosphate isomerase activity"/>
    <property type="evidence" value="ECO:0007669"/>
    <property type="project" value="UniProtKB-UniRule"/>
</dbReference>
<evidence type="ECO:0000256" key="2">
    <source>
        <dbReference type="ARBA" id="ARBA00023235"/>
    </source>
</evidence>
<organism evidence="4 5">
    <name type="scientific">Xanthomonas hortorum</name>
    <dbReference type="NCBI Taxonomy" id="56454"/>
    <lineage>
        <taxon>Bacteria</taxon>
        <taxon>Pseudomonadati</taxon>
        <taxon>Pseudomonadota</taxon>
        <taxon>Gammaproteobacteria</taxon>
        <taxon>Lysobacterales</taxon>
        <taxon>Lysobacteraceae</taxon>
        <taxon>Xanthomonas</taxon>
    </lineage>
</organism>
<comment type="function">
    <text evidence="3">Catalyzes the reversible conversion of ribose-5-phosphate to ribulose 5-phosphate.</text>
</comment>
<feature type="binding site" evidence="3">
    <location>
        <begin position="79"/>
        <end position="82"/>
    </location>
    <ligand>
        <name>substrate</name>
    </ligand>
</feature>
<dbReference type="InterPro" id="IPR020672">
    <property type="entry name" value="Ribose5P_isomerase_typA_subgr"/>
</dbReference>
<comment type="pathway">
    <text evidence="3">Carbohydrate degradation; pentose phosphate pathway; D-ribose 5-phosphate from D-ribulose 5-phosphate (non-oxidative stage): step 1/1.</text>
</comment>
<dbReference type="CDD" id="cd01398">
    <property type="entry name" value="RPI_A"/>
    <property type="match status" value="1"/>
</dbReference>
<evidence type="ECO:0000256" key="1">
    <source>
        <dbReference type="ARBA" id="ARBA00001713"/>
    </source>
</evidence>
<reference evidence="4" key="1">
    <citation type="submission" date="2022-10" db="EMBL/GenBank/DDBJ databases">
        <title>Complete genome sequence resource for Xanthomonas hortorum isolated from Greek Oregano.</title>
        <authorList>
            <person name="Gonzalez-Tobon J."/>
            <person name="Helmann T.C."/>
            <person name="Daughtrey M."/>
            <person name="Stodghill P.V."/>
            <person name="Filiatrault M.J."/>
        </authorList>
    </citation>
    <scope>NUCLEOTIDE SEQUENCE</scope>
    <source>
        <strain evidence="4">Oregano 108</strain>
    </source>
</reference>
<dbReference type="EC" id="5.3.1.6" evidence="3"/>
<evidence type="ECO:0000256" key="3">
    <source>
        <dbReference type="HAMAP-Rule" id="MF_00170"/>
    </source>
</evidence>
<dbReference type="InterPro" id="IPR004788">
    <property type="entry name" value="Ribose5P_isomerase_type_A"/>
</dbReference>
<feature type="binding site" evidence="3">
    <location>
        <position position="119"/>
    </location>
    <ligand>
        <name>substrate</name>
    </ligand>
</feature>